<evidence type="ECO:0000313" key="4">
    <source>
        <dbReference type="EMBL" id="KAL3230966.1"/>
    </source>
</evidence>
<keyword evidence="2" id="KW-0812">Transmembrane</keyword>
<evidence type="ECO:0000256" key="1">
    <source>
        <dbReference type="SAM" id="MobiDB-lite"/>
    </source>
</evidence>
<evidence type="ECO:0000313" key="5">
    <source>
        <dbReference type="Proteomes" id="UP001623330"/>
    </source>
</evidence>
<organism evidence="4 5">
    <name type="scientific">Nakaseomyces bracarensis</name>
    <dbReference type="NCBI Taxonomy" id="273131"/>
    <lineage>
        <taxon>Eukaryota</taxon>
        <taxon>Fungi</taxon>
        <taxon>Dikarya</taxon>
        <taxon>Ascomycota</taxon>
        <taxon>Saccharomycotina</taxon>
        <taxon>Saccharomycetes</taxon>
        <taxon>Saccharomycetales</taxon>
        <taxon>Saccharomycetaceae</taxon>
        <taxon>Nakaseomyces</taxon>
    </lineage>
</organism>
<dbReference type="Proteomes" id="UP001623330">
    <property type="component" value="Unassembled WGS sequence"/>
</dbReference>
<keyword evidence="5" id="KW-1185">Reference proteome</keyword>
<gene>
    <name evidence="4" type="ORF">RNJ44_00605</name>
</gene>
<dbReference type="PANTHER" id="PTHR12959">
    <property type="entry name" value="GPI TRANSAMIDASE COMPONENT PIG-T-RELATED"/>
    <property type="match status" value="1"/>
</dbReference>
<name>A0ABR4NRK3_9SACH</name>
<comment type="caution">
    <text evidence="4">The sequence shown here is derived from an EMBL/GenBank/DDBJ whole genome shotgun (WGS) entry which is preliminary data.</text>
</comment>
<keyword evidence="3" id="KW-0732">Signal</keyword>
<feature type="region of interest" description="Disordered" evidence="1">
    <location>
        <begin position="50"/>
        <end position="69"/>
    </location>
</feature>
<accession>A0ABR4NRK3</accession>
<feature type="chain" id="PRO_5045241925" evidence="3">
    <location>
        <begin position="16"/>
        <end position="690"/>
    </location>
</feature>
<dbReference type="Pfam" id="PF04113">
    <property type="entry name" value="Gpi16"/>
    <property type="match status" value="1"/>
</dbReference>
<sequence length="690" mass="77869">MRLITALVALLSVHALEVEIVSGESVSVESYTAPENTIVQEPVQGSVQEHLQEGVQESGQESVQKHLQESDQVQVDLDQTQGNVPPNDVEENSAEAIVELSKKYIQKKKTHGGQVRYPFHEELNLQPLPKNYLRSSFQFGLESEPFDPSKSMKDYDEYSHYTVFPRAIDPLLRTSGARQFHLRFTRGYWDSEVWGKLPFDGFKSGGSGVELWAVIEAQDSKAAYQQWKSLANSLSGLFCASINFIESSKTVFPVAPEQFSMGAGNEQKMVPVFDSENELFLLHASLPNEPICTENLTPLIKLLPTKGKSGLSSLLDSHKIFDSDWHSMSIDVDTVCDDINNICKFEMEAIVDMVTNVPKSLKRDTYPIPKPVQASELRCDLSKPHDDFMCFPLPEETEVSYDLSKIFGRKIVGSNQLSYDPSRICATVTDKWNAFINVNGSLMATDNNCFELHDQLEYDVYFETDDSNNVFTTGDVPIFASRSLTGYGQDHGGLRTVFRNPTDKEIKLIYFETLPWFMRVYLSTLQLDSKNSSLSLDDVIESSHYEPAKDREKPTHLEFNIIVPPKTSFALSYQFDKAILQTSEYPPDANHGFEVQAAIITVVQPVHYQLRTSTLLLYLSTPDFSMPYNVNIITSTIMGLIFGMLYNMMVKKLLPLEEADKIMAKRNIKTRLKNLKLKLLAKLNGAKKSE</sequence>
<protein>
    <submittedName>
        <fullName evidence="4">GPI transamidase component GPI16</fullName>
    </submittedName>
</protein>
<dbReference type="PANTHER" id="PTHR12959:SF11">
    <property type="entry name" value="GPI TRANSAMIDASE COMPONENT PIG-T"/>
    <property type="match status" value="1"/>
</dbReference>
<reference evidence="4 5" key="1">
    <citation type="submission" date="2024-05" db="EMBL/GenBank/DDBJ databases">
        <title>Long read based assembly of the Candida bracarensis genome reveals expanded adhesin content.</title>
        <authorList>
            <person name="Marcet-Houben M."/>
            <person name="Ksiezopolska E."/>
            <person name="Gabaldon T."/>
        </authorList>
    </citation>
    <scope>NUCLEOTIDE SEQUENCE [LARGE SCALE GENOMIC DNA]</scope>
    <source>
        <strain evidence="4 5">CBM6</strain>
    </source>
</reference>
<keyword evidence="2" id="KW-0472">Membrane</keyword>
<feature type="signal peptide" evidence="3">
    <location>
        <begin position="1"/>
        <end position="15"/>
    </location>
</feature>
<feature type="compositionally biased region" description="Polar residues" evidence="1">
    <location>
        <begin position="50"/>
        <end position="62"/>
    </location>
</feature>
<dbReference type="EMBL" id="JBEVYD010000008">
    <property type="protein sequence ID" value="KAL3230966.1"/>
    <property type="molecule type" value="Genomic_DNA"/>
</dbReference>
<evidence type="ECO:0000256" key="3">
    <source>
        <dbReference type="SAM" id="SignalP"/>
    </source>
</evidence>
<evidence type="ECO:0000256" key="2">
    <source>
        <dbReference type="SAM" id="Phobius"/>
    </source>
</evidence>
<keyword evidence="2" id="KW-1133">Transmembrane helix</keyword>
<feature type="transmembrane region" description="Helical" evidence="2">
    <location>
        <begin position="628"/>
        <end position="646"/>
    </location>
</feature>
<proteinExistence type="predicted"/>
<dbReference type="InterPro" id="IPR007245">
    <property type="entry name" value="PIG-T"/>
</dbReference>